<reference evidence="2" key="1">
    <citation type="submission" date="2019-02" db="EMBL/GenBank/DDBJ databases">
        <authorList>
            <person name="Gruber-Vodicka R. H."/>
            <person name="Seah K. B. B."/>
        </authorList>
    </citation>
    <scope>NUCLEOTIDE SEQUENCE</scope>
    <source>
        <strain evidence="2">BECK_S127</strain>
    </source>
</reference>
<evidence type="ECO:0000313" key="2">
    <source>
        <dbReference type="EMBL" id="VFK80688.1"/>
    </source>
</evidence>
<feature type="region of interest" description="Disordered" evidence="1">
    <location>
        <begin position="482"/>
        <end position="503"/>
    </location>
</feature>
<organism evidence="2">
    <name type="scientific">Candidatus Kentrum sp. SD</name>
    <dbReference type="NCBI Taxonomy" id="2126332"/>
    <lineage>
        <taxon>Bacteria</taxon>
        <taxon>Pseudomonadati</taxon>
        <taxon>Pseudomonadota</taxon>
        <taxon>Gammaproteobacteria</taxon>
        <taxon>Candidatus Kentrum</taxon>
    </lineage>
</organism>
<protein>
    <submittedName>
        <fullName evidence="2">Uncharacterized protein</fullName>
    </submittedName>
</protein>
<gene>
    <name evidence="2" type="ORF">BECKSD772D_GA0070982_11422</name>
</gene>
<proteinExistence type="predicted"/>
<accession>A0A451BQX2</accession>
<sequence>MNTLESKLLMAARQDRLLDAICEQWRATDRDDRDPLSEALADLHNQGKIDVVAAFGKLKNDKQPPNFFLTKRIFEKILPKIEAPISEVLKCVLHLLHEAGQDLAAGMIISPYIEFCAANPSRPGEAIGLIEASGDKLAGLLTPSLVAGSRMDAEYYLNEAIRLSAHPTIEIRRDAVFSLGRIDYPEEGDLPEKALTTLEHAIAGENDDLLLRSVIKSAFSLYKKQESLEGRVTGLIDTVLTGGGDQALHAASEILFFEDKEIPETLLDKLLSHLRRVNPANKGTLENIDHGLEKLLAGENTEKAIRFIETLLTTHAESLSIEAFHGVIRELIENREGLLNCVMTRWFLGGNPALCKVIPDVMIHQDNDLPLAVDPEELHPIDPDRILFLARKSIGYLFFRPVTAASIVLSLVEYTEDDETKKALTKLLFDPLLINYTGKVGDYLKEQADHENDSIGKACKESLAALDRYLGELSTDEIPELHPSQSQQEDYHRHHSRQMSDLEKQAEAESEFLSRINKYVLLYGRKLIHYGHGVDGKASRRETPLHSHSRPFDVARLSILAPFDLDYMLFVFRAERIKP</sequence>
<evidence type="ECO:0000256" key="1">
    <source>
        <dbReference type="SAM" id="MobiDB-lite"/>
    </source>
</evidence>
<dbReference type="EMBL" id="CAADHB010000142">
    <property type="protein sequence ID" value="VFK80688.1"/>
    <property type="molecule type" value="Genomic_DNA"/>
</dbReference>
<dbReference type="AlphaFoldDB" id="A0A451BQX2"/>
<name>A0A451BQX2_9GAMM</name>